<dbReference type="EMBL" id="QBMP01000334">
    <property type="protein sequence ID" value="PZO45967.1"/>
    <property type="molecule type" value="Genomic_DNA"/>
</dbReference>
<evidence type="ECO:0000313" key="2">
    <source>
        <dbReference type="EMBL" id="PZO45967.1"/>
    </source>
</evidence>
<accession>A0A2W4WRZ6</accession>
<dbReference type="Gene3D" id="3.40.1190.20">
    <property type="match status" value="1"/>
</dbReference>
<evidence type="ECO:0000313" key="3">
    <source>
        <dbReference type="Proteomes" id="UP000249794"/>
    </source>
</evidence>
<comment type="caution">
    <text evidence="2">The sequence shown here is derived from an EMBL/GenBank/DDBJ whole genome shotgun (WGS) entry which is preliminary data.</text>
</comment>
<keyword evidence="2" id="KW-0808">Transferase</keyword>
<gene>
    <name evidence="2" type="ORF">DCF15_21005</name>
</gene>
<feature type="domain" description="Carbohydrate kinase PfkB" evidence="1">
    <location>
        <begin position="22"/>
        <end position="105"/>
    </location>
</feature>
<feature type="non-terminal residue" evidence="2">
    <location>
        <position position="1"/>
    </location>
</feature>
<protein>
    <submittedName>
        <fullName evidence="2">Ribokinase</fullName>
    </submittedName>
</protein>
<sequence>ADVVIASANFFPPDCVVAADVFAYLQRLEVPQIAITHGSEPILYRHGNSSGVIEIPNVRAVDTLGAGDIFHGAFCHFYLAHGFEDSLLKASRSAAFACQHWGTRDWSKIYRMTDDDDEEIEK</sequence>
<dbReference type="SUPFAM" id="SSF53613">
    <property type="entry name" value="Ribokinase-like"/>
    <property type="match status" value="1"/>
</dbReference>
<keyword evidence="2" id="KW-0418">Kinase</keyword>
<organism evidence="2 3">
    <name type="scientific">Phormidesmis priestleyi</name>
    <dbReference type="NCBI Taxonomy" id="268141"/>
    <lineage>
        <taxon>Bacteria</taxon>
        <taxon>Bacillati</taxon>
        <taxon>Cyanobacteriota</taxon>
        <taxon>Cyanophyceae</taxon>
        <taxon>Leptolyngbyales</taxon>
        <taxon>Leptolyngbyaceae</taxon>
        <taxon>Phormidesmis</taxon>
    </lineage>
</organism>
<reference evidence="3" key="1">
    <citation type="submission" date="2018-04" db="EMBL/GenBank/DDBJ databases">
        <authorList>
            <person name="Cornet L."/>
        </authorList>
    </citation>
    <scope>NUCLEOTIDE SEQUENCE [LARGE SCALE GENOMIC DNA]</scope>
</reference>
<dbReference type="AlphaFoldDB" id="A0A2W4WRZ6"/>
<proteinExistence type="predicted"/>
<reference evidence="2 3" key="2">
    <citation type="submission" date="2018-06" db="EMBL/GenBank/DDBJ databases">
        <title>Metagenomic assembly of (sub)arctic Cyanobacteria and their associated microbiome from non-axenic cultures.</title>
        <authorList>
            <person name="Baurain D."/>
        </authorList>
    </citation>
    <scope>NUCLEOTIDE SEQUENCE [LARGE SCALE GENOMIC DNA]</scope>
    <source>
        <strain evidence="2">ULC027bin1</strain>
    </source>
</reference>
<dbReference type="InterPro" id="IPR029056">
    <property type="entry name" value="Ribokinase-like"/>
</dbReference>
<dbReference type="GO" id="GO:0016301">
    <property type="term" value="F:kinase activity"/>
    <property type="evidence" value="ECO:0007669"/>
    <property type="project" value="UniProtKB-KW"/>
</dbReference>
<evidence type="ECO:0000259" key="1">
    <source>
        <dbReference type="Pfam" id="PF00294"/>
    </source>
</evidence>
<dbReference type="InterPro" id="IPR011611">
    <property type="entry name" value="PfkB_dom"/>
</dbReference>
<name>A0A2W4WRZ6_9CYAN</name>
<dbReference type="Proteomes" id="UP000249794">
    <property type="component" value="Unassembled WGS sequence"/>
</dbReference>
<dbReference type="Pfam" id="PF00294">
    <property type="entry name" value="PfkB"/>
    <property type="match status" value="1"/>
</dbReference>